<dbReference type="AlphaFoldDB" id="A0A2T2PBX6"/>
<dbReference type="Proteomes" id="UP000240883">
    <property type="component" value="Unassembled WGS sequence"/>
</dbReference>
<dbReference type="InterPro" id="IPR023753">
    <property type="entry name" value="FAD/NAD-binding_dom"/>
</dbReference>
<proteinExistence type="predicted"/>
<dbReference type="PRINTS" id="PR00469">
    <property type="entry name" value="PNDRDTASEII"/>
</dbReference>
<dbReference type="GO" id="GO:0050660">
    <property type="term" value="F:flavin adenine dinucleotide binding"/>
    <property type="evidence" value="ECO:0007669"/>
    <property type="project" value="TreeGrafter"/>
</dbReference>
<dbReference type="PANTHER" id="PTHR43735">
    <property type="entry name" value="APOPTOSIS-INDUCING FACTOR 1"/>
    <property type="match status" value="1"/>
</dbReference>
<name>A0A2T2PBX6_CORCC</name>
<dbReference type="OrthoDB" id="202203at2759"/>
<reference evidence="2 3" key="1">
    <citation type="journal article" date="2018" name="Front. Microbiol.">
        <title>Genome-Wide Analysis of Corynespora cassiicola Leaf Fall Disease Putative Effectors.</title>
        <authorList>
            <person name="Lopez D."/>
            <person name="Ribeiro S."/>
            <person name="Label P."/>
            <person name="Fumanal B."/>
            <person name="Venisse J.S."/>
            <person name="Kohler A."/>
            <person name="de Oliveira R.R."/>
            <person name="Labutti K."/>
            <person name="Lipzen A."/>
            <person name="Lail K."/>
            <person name="Bauer D."/>
            <person name="Ohm R.A."/>
            <person name="Barry K.W."/>
            <person name="Spatafora J."/>
            <person name="Grigoriev I.V."/>
            <person name="Martin F.M."/>
            <person name="Pujade-Renaud V."/>
        </authorList>
    </citation>
    <scope>NUCLEOTIDE SEQUENCE [LARGE SCALE GENOMIC DNA]</scope>
    <source>
        <strain evidence="2 3">Philippines</strain>
    </source>
</reference>
<keyword evidence="3" id="KW-1185">Reference proteome</keyword>
<accession>A0A2T2PBX6</accession>
<sequence length="414" mass="43515">MSTTSTHEIVILGANYAGINLVHSLLRQSIPALIKANTSQSYHVTLVSPNTHFFFKPAAPRAILDPTQIPAEKIFRSIPDALKQYGDKCTLLQGKATALNPEARIVSVDATTGSGTQDLRYDSLFICTGTTSSSPLWTLHDNHQTSINALAETNKLIASAQSILIAGGGPVGVETAGEIAHFWPDKAVVLVAGGGVLDKLKPGVGEKAKKMLAQAKVEVLENVKVDDTSADGAATVVQLSDGTARTVDLYVDARGVSKVNNEFLPKSWLDASGRVVTRDPYFRVRGDGQADVGSVYVLGDIVSGSTNTAIELDAHVSTVTSSFAVDVASKAGVDTAKSGGGLLSWVPGLSSNAIAQKEFKPLKDTILVPIGPNGGVGTGMGWQVPSLLVKKAKAERFLVELIEPLVSGTKYAQM</sequence>
<dbReference type="Pfam" id="PF07992">
    <property type="entry name" value="Pyr_redox_2"/>
    <property type="match status" value="1"/>
</dbReference>
<organism evidence="2 3">
    <name type="scientific">Corynespora cassiicola Philippines</name>
    <dbReference type="NCBI Taxonomy" id="1448308"/>
    <lineage>
        <taxon>Eukaryota</taxon>
        <taxon>Fungi</taxon>
        <taxon>Dikarya</taxon>
        <taxon>Ascomycota</taxon>
        <taxon>Pezizomycotina</taxon>
        <taxon>Dothideomycetes</taxon>
        <taxon>Pleosporomycetidae</taxon>
        <taxon>Pleosporales</taxon>
        <taxon>Corynesporascaceae</taxon>
        <taxon>Corynespora</taxon>
    </lineage>
</organism>
<dbReference type="PRINTS" id="PR00368">
    <property type="entry name" value="FADPNR"/>
</dbReference>
<evidence type="ECO:0000313" key="2">
    <source>
        <dbReference type="EMBL" id="PSN75150.1"/>
    </source>
</evidence>
<dbReference type="PANTHER" id="PTHR43735:SF25">
    <property type="entry name" value="NAD(P)H DEHYDROGENASE 3"/>
    <property type="match status" value="1"/>
</dbReference>
<dbReference type="GO" id="GO:0004174">
    <property type="term" value="F:electron-transferring-flavoprotein dehydrogenase activity"/>
    <property type="evidence" value="ECO:0007669"/>
    <property type="project" value="TreeGrafter"/>
</dbReference>
<dbReference type="EMBL" id="KZ678128">
    <property type="protein sequence ID" value="PSN75150.1"/>
    <property type="molecule type" value="Genomic_DNA"/>
</dbReference>
<dbReference type="InterPro" id="IPR036188">
    <property type="entry name" value="FAD/NAD-bd_sf"/>
</dbReference>
<dbReference type="SUPFAM" id="SSF51905">
    <property type="entry name" value="FAD/NAD(P)-binding domain"/>
    <property type="match status" value="1"/>
</dbReference>
<protein>
    <submittedName>
        <fullName evidence="2">FAD/NAD(P)-binding domain-containing protein</fullName>
    </submittedName>
</protein>
<dbReference type="STRING" id="1448308.A0A2T2PBX6"/>
<evidence type="ECO:0000259" key="1">
    <source>
        <dbReference type="Pfam" id="PF07992"/>
    </source>
</evidence>
<evidence type="ECO:0000313" key="3">
    <source>
        <dbReference type="Proteomes" id="UP000240883"/>
    </source>
</evidence>
<dbReference type="Gene3D" id="3.50.50.100">
    <property type="match status" value="1"/>
</dbReference>
<gene>
    <name evidence="2" type="ORF">BS50DRAFT_596220</name>
</gene>
<feature type="domain" description="FAD/NAD(P)-binding" evidence="1">
    <location>
        <begin position="8"/>
        <end position="306"/>
    </location>
</feature>
<dbReference type="GO" id="GO:0005737">
    <property type="term" value="C:cytoplasm"/>
    <property type="evidence" value="ECO:0007669"/>
    <property type="project" value="TreeGrafter"/>
</dbReference>